<dbReference type="Proteomes" id="UP000035721">
    <property type="component" value="Unassembled WGS sequence"/>
</dbReference>
<keyword evidence="2" id="KW-0472">Membrane</keyword>
<evidence type="ECO:0000256" key="2">
    <source>
        <dbReference type="SAM" id="Phobius"/>
    </source>
</evidence>
<dbReference type="STRING" id="1194083.BN12_1300002"/>
<dbReference type="EMBL" id="CAJB01000036">
    <property type="protein sequence ID" value="CCH76532.1"/>
    <property type="molecule type" value="Genomic_DNA"/>
</dbReference>
<evidence type="ECO:0000256" key="1">
    <source>
        <dbReference type="SAM" id="MobiDB-lite"/>
    </source>
</evidence>
<feature type="region of interest" description="Disordered" evidence="1">
    <location>
        <begin position="302"/>
        <end position="321"/>
    </location>
</feature>
<feature type="region of interest" description="Disordered" evidence="1">
    <location>
        <begin position="160"/>
        <end position="236"/>
    </location>
</feature>
<dbReference type="AlphaFoldDB" id="A0A077LUW0"/>
<organism evidence="3 4">
    <name type="scientific">Nostocoides japonicum T1-X7</name>
    <dbReference type="NCBI Taxonomy" id="1194083"/>
    <lineage>
        <taxon>Bacteria</taxon>
        <taxon>Bacillati</taxon>
        <taxon>Actinomycetota</taxon>
        <taxon>Actinomycetes</taxon>
        <taxon>Micrococcales</taxon>
        <taxon>Intrasporangiaceae</taxon>
        <taxon>Nostocoides</taxon>
    </lineage>
</organism>
<dbReference type="Gene3D" id="3.10.350.10">
    <property type="entry name" value="LysM domain"/>
    <property type="match status" value="1"/>
</dbReference>
<dbReference type="InterPro" id="IPR018392">
    <property type="entry name" value="LysM"/>
</dbReference>
<feature type="transmembrane region" description="Helical" evidence="2">
    <location>
        <begin position="107"/>
        <end position="125"/>
    </location>
</feature>
<evidence type="ECO:0000313" key="4">
    <source>
        <dbReference type="Proteomes" id="UP000035721"/>
    </source>
</evidence>
<accession>A0A077LUW0</accession>
<evidence type="ECO:0000313" key="3">
    <source>
        <dbReference type="EMBL" id="CCH76532.1"/>
    </source>
</evidence>
<feature type="compositionally biased region" description="Polar residues" evidence="1">
    <location>
        <begin position="176"/>
        <end position="186"/>
    </location>
</feature>
<feature type="transmembrane region" description="Helical" evidence="2">
    <location>
        <begin position="62"/>
        <end position="86"/>
    </location>
</feature>
<keyword evidence="2" id="KW-0812">Transmembrane</keyword>
<sequence length="321" mass="31963">MLLGDGMTEVRRRLRRTARARIAAVGGTTAAIGLVAGLVAVVRSRLGALAGPGPADPADALTLLLGSVALLLLLWLVLGVVLEALAAMPGRVGRGARWAADRLTPALVARFAALLIGAAAGAAVVPGSAVAAVGEGAGSTSRAVATAPDPGFRAADIAASQRPAGGPEPHPGLCPSASSGMTTPSGPAQRATGSAPDPGFGGPLSAPARRSGGTAGSVTRAGAVPPAPDPGFVPQRPAVRPVLSPTLLGGHGIPAPEGVVVHRGDTLWSIAAAWLGPDATDAEIARAWPRWYAENRGVIGDDPDRIRPGQVLHPPALESVR</sequence>
<gene>
    <name evidence="3" type="ORF">BN12_1300002</name>
</gene>
<dbReference type="InterPro" id="IPR036779">
    <property type="entry name" value="LysM_dom_sf"/>
</dbReference>
<proteinExistence type="predicted"/>
<keyword evidence="4" id="KW-1185">Reference proteome</keyword>
<comment type="caution">
    <text evidence="3">The sequence shown here is derived from an EMBL/GenBank/DDBJ whole genome shotgun (WGS) entry which is preliminary data.</text>
</comment>
<reference evidence="3 4" key="1">
    <citation type="journal article" date="2013" name="ISME J.">
        <title>A metabolic model for members of the genus Tetrasphaera involved in enhanced biological phosphorus removal.</title>
        <authorList>
            <person name="Kristiansen R."/>
            <person name="Nguyen H.T.T."/>
            <person name="Saunders A.M."/>
            <person name="Nielsen J.L."/>
            <person name="Wimmer R."/>
            <person name="Le V.Q."/>
            <person name="McIlroy S.J."/>
            <person name="Petrovski S."/>
            <person name="Seviour R.J."/>
            <person name="Calteau A."/>
            <person name="Nielsen K.L."/>
            <person name="Nielsen P.H."/>
        </authorList>
    </citation>
    <scope>NUCLEOTIDE SEQUENCE [LARGE SCALE GENOMIC DNA]</scope>
    <source>
        <strain evidence="3 4">T1-X7</strain>
    </source>
</reference>
<dbReference type="CDD" id="cd00118">
    <property type="entry name" value="LysM"/>
    <property type="match status" value="1"/>
</dbReference>
<name>A0A077LUW0_9MICO</name>
<protein>
    <submittedName>
        <fullName evidence="3">Uncharacterized protein</fullName>
    </submittedName>
</protein>
<keyword evidence="2" id="KW-1133">Transmembrane helix</keyword>
<feature type="transmembrane region" description="Helical" evidence="2">
    <location>
        <begin position="21"/>
        <end position="42"/>
    </location>
</feature>